<protein>
    <recommendedName>
        <fullName evidence="2">Calcineurin-like phosphoesterase domain-containing protein</fullName>
    </recommendedName>
</protein>
<accession>A0A6J5PC25</accession>
<dbReference type="InterPro" id="IPR029052">
    <property type="entry name" value="Metallo-depent_PP-like"/>
</dbReference>
<evidence type="ECO:0000313" key="1">
    <source>
        <dbReference type="EMBL" id="CAB4166788.1"/>
    </source>
</evidence>
<gene>
    <name evidence="1" type="ORF">UFOVP836_58</name>
</gene>
<sequence>MATGCLHSTHACAEYQRNVRAFKAAFHPDRHVELGDLLETTALRAGARGTKDEAEPLEPDVNKGLAWLAEVEPSDWLLGNHDDRIIQLLSHPSAIVAELARRLWSDMQAAAEKAGAKIHPYDIERGWIRVGNMWMGHGYMYNINALRDHVEMMGGNVVMAHLHVAHTFRARNHGGHWGVCVGTGGDPRTMGYARRRRQTLAWNHGIAYGEYTDNDSTMHLLQWNCAHGAKESPRWLIS</sequence>
<reference evidence="1" key="1">
    <citation type="submission" date="2020-04" db="EMBL/GenBank/DDBJ databases">
        <authorList>
            <person name="Chiriac C."/>
            <person name="Salcher M."/>
            <person name="Ghai R."/>
            <person name="Kavagutti S V."/>
        </authorList>
    </citation>
    <scope>NUCLEOTIDE SEQUENCE</scope>
</reference>
<proteinExistence type="predicted"/>
<organism evidence="1">
    <name type="scientific">uncultured Caudovirales phage</name>
    <dbReference type="NCBI Taxonomy" id="2100421"/>
    <lineage>
        <taxon>Viruses</taxon>
        <taxon>Duplodnaviria</taxon>
        <taxon>Heunggongvirae</taxon>
        <taxon>Uroviricota</taxon>
        <taxon>Caudoviricetes</taxon>
        <taxon>Peduoviridae</taxon>
        <taxon>Maltschvirus</taxon>
        <taxon>Maltschvirus maltsch</taxon>
    </lineage>
</organism>
<evidence type="ECO:0008006" key="2">
    <source>
        <dbReference type="Google" id="ProtNLM"/>
    </source>
</evidence>
<dbReference type="SUPFAM" id="SSF56300">
    <property type="entry name" value="Metallo-dependent phosphatases"/>
    <property type="match status" value="1"/>
</dbReference>
<name>A0A6J5PC25_9CAUD</name>
<dbReference type="EMBL" id="LR796794">
    <property type="protein sequence ID" value="CAB4166788.1"/>
    <property type="molecule type" value="Genomic_DNA"/>
</dbReference>